<gene>
    <name evidence="2" type="ORF">R3Q59_31420</name>
</gene>
<accession>A0ABU4CP65</accession>
<dbReference type="InterPro" id="IPR051082">
    <property type="entry name" value="Pentapeptide-BTB/POZ_domain"/>
</dbReference>
<feature type="transmembrane region" description="Helical" evidence="1">
    <location>
        <begin position="142"/>
        <end position="163"/>
    </location>
</feature>
<dbReference type="Proteomes" id="UP001185737">
    <property type="component" value="Unassembled WGS sequence"/>
</dbReference>
<comment type="caution">
    <text evidence="2">The sequence shown here is derived from an EMBL/GenBank/DDBJ whole genome shotgun (WGS) entry which is preliminary data.</text>
</comment>
<dbReference type="PANTHER" id="PTHR14136">
    <property type="entry name" value="BTB_POZ DOMAIN-CONTAINING PROTEIN KCTD9"/>
    <property type="match status" value="1"/>
</dbReference>
<organism evidence="2 3">
    <name type="scientific">Rhodococcus jostii</name>
    <dbReference type="NCBI Taxonomy" id="132919"/>
    <lineage>
        <taxon>Bacteria</taxon>
        <taxon>Bacillati</taxon>
        <taxon>Actinomycetota</taxon>
        <taxon>Actinomycetes</taxon>
        <taxon>Mycobacteriales</taxon>
        <taxon>Nocardiaceae</taxon>
        <taxon>Rhodococcus</taxon>
    </lineage>
</organism>
<feature type="transmembrane region" description="Helical" evidence="1">
    <location>
        <begin position="21"/>
        <end position="40"/>
    </location>
</feature>
<feature type="transmembrane region" description="Helical" evidence="1">
    <location>
        <begin position="60"/>
        <end position="79"/>
    </location>
</feature>
<evidence type="ECO:0000313" key="2">
    <source>
        <dbReference type="EMBL" id="MDV6284995.1"/>
    </source>
</evidence>
<sequence>MSTTNTKSDPAQLVPAKDIRLRFEYFVVTSIVMFVGWWIVAEAATADGVDVRWNWRCWQWIGFGALLLVPAFLTAGFAPRLHRGWTERIKPDGKNVSLKALIVGGIIVTFILAGSHYYWQAETLTAAGESVWSLESREVLDVSRSVAFSLGALGAIAALLVGYRRQKTTEEAHDHEVDKARADRKLERTKQEDEGVARLHDRFTKAVEQLANGDPTIRLGAVYVLGALAFDWLAVREFRQRQVCVDMLCAYLRSTPKISADVAEDQRDTHILDALKKDQDVRKAALQTLSEINTLHATRGEIPSPGLAQSHRDLYRRQTEKGPIPETRIDLNGITLRGLDLRHVNLAHLPLDGADLTDANLESANLTRTTLSNATLDNATLDGAKLIRTNLRLASLKGVSLIGALLFRPALQMATITTRENPFGSFTRSVLVGVRLHNVWEFSAKGMLVTMDDETFDHNSGYMDVDEPKDGTPGRRNIAEKNDEYERVKELIDAINPEIPSQTFSLITTLTIARGVTKKKEDSAGGGDPA</sequence>
<feature type="transmembrane region" description="Helical" evidence="1">
    <location>
        <begin position="100"/>
        <end position="119"/>
    </location>
</feature>
<dbReference type="Gene3D" id="2.160.20.80">
    <property type="entry name" value="E3 ubiquitin-protein ligase SopA"/>
    <property type="match status" value="1"/>
</dbReference>
<protein>
    <submittedName>
        <fullName evidence="2">Pentapeptide repeat-containing protein</fullName>
    </submittedName>
</protein>
<dbReference type="EMBL" id="JAWLKA010000022">
    <property type="protein sequence ID" value="MDV6284995.1"/>
    <property type="molecule type" value="Genomic_DNA"/>
</dbReference>
<evidence type="ECO:0000256" key="1">
    <source>
        <dbReference type="SAM" id="Phobius"/>
    </source>
</evidence>
<dbReference type="SUPFAM" id="SSF141571">
    <property type="entry name" value="Pentapeptide repeat-like"/>
    <property type="match status" value="1"/>
</dbReference>
<evidence type="ECO:0000313" key="3">
    <source>
        <dbReference type="Proteomes" id="UP001185737"/>
    </source>
</evidence>
<name>A0ABU4CP65_RHOJO</name>
<keyword evidence="1" id="KW-0472">Membrane</keyword>
<dbReference type="PANTHER" id="PTHR14136:SF17">
    <property type="entry name" value="BTB_POZ DOMAIN-CONTAINING PROTEIN KCTD9"/>
    <property type="match status" value="1"/>
</dbReference>
<keyword evidence="1" id="KW-1133">Transmembrane helix</keyword>
<keyword evidence="1" id="KW-0812">Transmembrane</keyword>
<dbReference type="InterPro" id="IPR001646">
    <property type="entry name" value="5peptide_repeat"/>
</dbReference>
<keyword evidence="3" id="KW-1185">Reference proteome</keyword>
<reference evidence="2 3" key="1">
    <citation type="submission" date="2023-10" db="EMBL/GenBank/DDBJ databases">
        <title>Development of a sustainable strategy for remediation of hydrocarbon-contaminated territories based on the waste exchange concept.</title>
        <authorList>
            <person name="Krivoruchko A."/>
        </authorList>
    </citation>
    <scope>NUCLEOTIDE SEQUENCE [LARGE SCALE GENOMIC DNA]</scope>
    <source>
        <strain evidence="2 3">IEGM 60</strain>
    </source>
</reference>
<dbReference type="Pfam" id="PF00805">
    <property type="entry name" value="Pentapeptide"/>
    <property type="match status" value="1"/>
</dbReference>
<dbReference type="RefSeq" id="WP_317570667.1">
    <property type="nucleotide sequence ID" value="NZ_JAWLKA010000022.1"/>
</dbReference>
<proteinExistence type="predicted"/>